<evidence type="ECO:0000313" key="12">
    <source>
        <dbReference type="Proteomes" id="UP001144471"/>
    </source>
</evidence>
<proteinExistence type="inferred from homology"/>
<evidence type="ECO:0000256" key="2">
    <source>
        <dbReference type="ARBA" id="ARBA00009047"/>
    </source>
</evidence>
<dbReference type="Gene3D" id="1.10.3720.10">
    <property type="entry name" value="MetI-like"/>
    <property type="match status" value="1"/>
</dbReference>
<evidence type="ECO:0000256" key="8">
    <source>
        <dbReference type="ARBA" id="ARBA00023136"/>
    </source>
</evidence>
<keyword evidence="7 9" id="KW-1133">Transmembrane helix</keyword>
<sequence>MVINKHSFERGDSPRKIVGIYLILLIFCVITVYPLLNVLSVALRPGNQLFSTSLAIIPEGATLDNFRRAIGETDLLLWLRNSLIISTCTAIFGVVLSATAAYSFSRFTFWGRKSGMMVFLITQMFPAPMLLLPMYILLVKMGLVNSFLGLLVPYTATAVPFCVWMLKGYFDTIPRSLEESAYIDGCNVWQSMYKIVLPLSTPALAISALFSFMSAWSEFVIARIILTSAEKLTLPVGLIQLQGSFSAEWGVYSASALITSLPVIILFISLSRFLVGGLTVGGVKE</sequence>
<dbReference type="InterPro" id="IPR035906">
    <property type="entry name" value="MetI-like_sf"/>
</dbReference>
<feature type="transmembrane region" description="Helical" evidence="9">
    <location>
        <begin position="144"/>
        <end position="166"/>
    </location>
</feature>
<evidence type="ECO:0000256" key="5">
    <source>
        <dbReference type="ARBA" id="ARBA00022597"/>
    </source>
</evidence>
<dbReference type="GO" id="GO:0015423">
    <property type="term" value="F:ABC-type maltose transporter activity"/>
    <property type="evidence" value="ECO:0007669"/>
    <property type="project" value="TreeGrafter"/>
</dbReference>
<evidence type="ECO:0000256" key="3">
    <source>
        <dbReference type="ARBA" id="ARBA00022448"/>
    </source>
</evidence>
<comment type="caution">
    <text evidence="11">The sequence shown here is derived from an EMBL/GenBank/DDBJ whole genome shotgun (WGS) entry which is preliminary data.</text>
</comment>
<feature type="transmembrane region" description="Helical" evidence="9">
    <location>
        <begin position="20"/>
        <end position="43"/>
    </location>
</feature>
<dbReference type="InterPro" id="IPR050901">
    <property type="entry name" value="BP-dep_ABC_trans_perm"/>
</dbReference>
<feature type="transmembrane region" description="Helical" evidence="9">
    <location>
        <begin position="249"/>
        <end position="270"/>
    </location>
</feature>
<feature type="transmembrane region" description="Helical" evidence="9">
    <location>
        <begin position="83"/>
        <end position="104"/>
    </location>
</feature>
<evidence type="ECO:0000313" key="11">
    <source>
        <dbReference type="EMBL" id="GLI56098.1"/>
    </source>
</evidence>
<comment type="similarity">
    <text evidence="2">Belongs to the binding-protein-dependent transport system permease family. MalFG subfamily.</text>
</comment>
<dbReference type="PROSITE" id="PS50928">
    <property type="entry name" value="ABC_TM1"/>
    <property type="match status" value="1"/>
</dbReference>
<evidence type="ECO:0000256" key="1">
    <source>
        <dbReference type="ARBA" id="ARBA00004651"/>
    </source>
</evidence>
<comment type="subcellular location">
    <subcellularLocation>
        <location evidence="1 9">Cell membrane</location>
        <topology evidence="1 9">Multi-pass membrane protein</topology>
    </subcellularLocation>
</comment>
<protein>
    <submittedName>
        <fullName evidence="11">Cyclodextrin transporter permease</fullName>
    </submittedName>
</protein>
<accession>A0A9W6GKP1</accession>
<evidence type="ECO:0000256" key="6">
    <source>
        <dbReference type="ARBA" id="ARBA00022692"/>
    </source>
</evidence>
<dbReference type="InterPro" id="IPR000515">
    <property type="entry name" value="MetI-like"/>
</dbReference>
<feature type="domain" description="ABC transmembrane type-1" evidence="10">
    <location>
        <begin position="79"/>
        <end position="270"/>
    </location>
</feature>
<dbReference type="RefSeq" id="WP_281835004.1">
    <property type="nucleotide sequence ID" value="NZ_BSDY01000006.1"/>
</dbReference>
<keyword evidence="8 9" id="KW-0472">Membrane</keyword>
<dbReference type="Pfam" id="PF00528">
    <property type="entry name" value="BPD_transp_1"/>
    <property type="match status" value="1"/>
</dbReference>
<dbReference type="CDD" id="cd06261">
    <property type="entry name" value="TM_PBP2"/>
    <property type="match status" value="1"/>
</dbReference>
<dbReference type="AlphaFoldDB" id="A0A9W6GKP1"/>
<evidence type="ECO:0000256" key="7">
    <source>
        <dbReference type="ARBA" id="ARBA00022989"/>
    </source>
</evidence>
<feature type="transmembrane region" description="Helical" evidence="9">
    <location>
        <begin position="116"/>
        <end position="138"/>
    </location>
</feature>
<organism evidence="11 12">
    <name type="scientific">Propionigenium maris DSM 9537</name>
    <dbReference type="NCBI Taxonomy" id="1123000"/>
    <lineage>
        <taxon>Bacteria</taxon>
        <taxon>Fusobacteriati</taxon>
        <taxon>Fusobacteriota</taxon>
        <taxon>Fusobacteriia</taxon>
        <taxon>Fusobacteriales</taxon>
        <taxon>Fusobacteriaceae</taxon>
        <taxon>Propionigenium</taxon>
    </lineage>
</organism>
<dbReference type="GO" id="GO:0042956">
    <property type="term" value="P:maltodextrin transmembrane transport"/>
    <property type="evidence" value="ECO:0007669"/>
    <property type="project" value="TreeGrafter"/>
</dbReference>
<keyword evidence="4" id="KW-1003">Cell membrane</keyword>
<reference evidence="11" key="1">
    <citation type="submission" date="2022-12" db="EMBL/GenBank/DDBJ databases">
        <title>Reference genome sequencing for broad-spectrum identification of bacterial and archaeal isolates by mass spectrometry.</title>
        <authorList>
            <person name="Sekiguchi Y."/>
            <person name="Tourlousse D.M."/>
        </authorList>
    </citation>
    <scope>NUCLEOTIDE SEQUENCE</scope>
    <source>
        <strain evidence="11">10succ1</strain>
    </source>
</reference>
<evidence type="ECO:0000259" key="10">
    <source>
        <dbReference type="PROSITE" id="PS50928"/>
    </source>
</evidence>
<keyword evidence="12" id="KW-1185">Reference proteome</keyword>
<evidence type="ECO:0000256" key="9">
    <source>
        <dbReference type="RuleBase" id="RU363032"/>
    </source>
</evidence>
<name>A0A9W6GKP1_9FUSO</name>
<dbReference type="PANTHER" id="PTHR32243:SF50">
    <property type="entry name" value="MALTOSE_MALTODEXTRIN TRANSPORT SYSTEM PERMEASE PROTEIN MALG"/>
    <property type="match status" value="1"/>
</dbReference>
<dbReference type="GO" id="GO:0005886">
    <property type="term" value="C:plasma membrane"/>
    <property type="evidence" value="ECO:0007669"/>
    <property type="project" value="UniProtKB-SubCell"/>
</dbReference>
<gene>
    <name evidence="11" type="ORF">PM10SUCC1_16120</name>
</gene>
<keyword evidence="6 9" id="KW-0812">Transmembrane</keyword>
<feature type="transmembrane region" description="Helical" evidence="9">
    <location>
        <begin position="203"/>
        <end position="229"/>
    </location>
</feature>
<dbReference type="PANTHER" id="PTHR32243">
    <property type="entry name" value="MALTOSE TRANSPORT SYSTEM PERMEASE-RELATED"/>
    <property type="match status" value="1"/>
</dbReference>
<dbReference type="EMBL" id="BSDY01000006">
    <property type="protein sequence ID" value="GLI56098.1"/>
    <property type="molecule type" value="Genomic_DNA"/>
</dbReference>
<dbReference type="SUPFAM" id="SSF161098">
    <property type="entry name" value="MetI-like"/>
    <property type="match status" value="1"/>
</dbReference>
<keyword evidence="3 9" id="KW-0813">Transport</keyword>
<evidence type="ECO:0000256" key="4">
    <source>
        <dbReference type="ARBA" id="ARBA00022475"/>
    </source>
</evidence>
<dbReference type="Proteomes" id="UP001144471">
    <property type="component" value="Unassembled WGS sequence"/>
</dbReference>
<keyword evidence="5" id="KW-0762">Sugar transport</keyword>